<dbReference type="Gene3D" id="1.10.510.10">
    <property type="entry name" value="Transferase(Phosphotransferase) domain 1"/>
    <property type="match status" value="1"/>
</dbReference>
<dbReference type="EC" id="2.7.11.1" evidence="2"/>
<feature type="binding site" evidence="10">
    <location>
        <position position="205"/>
    </location>
    <ligand>
        <name>ATP</name>
        <dbReference type="ChEBI" id="CHEBI:30616"/>
    </ligand>
</feature>
<dbReference type="SMART" id="SM00220">
    <property type="entry name" value="S_TKc"/>
    <property type="match status" value="1"/>
</dbReference>
<dbReference type="InterPro" id="IPR000719">
    <property type="entry name" value="Prot_kinase_dom"/>
</dbReference>
<evidence type="ECO:0000256" key="2">
    <source>
        <dbReference type="ARBA" id="ARBA00012513"/>
    </source>
</evidence>
<dbReference type="Gene3D" id="1.10.533.10">
    <property type="entry name" value="Death Domain, Fas"/>
    <property type="match status" value="1"/>
</dbReference>
<proteinExistence type="inferred from homology"/>
<dbReference type="PANTHER" id="PTHR48006">
    <property type="entry name" value="LEUCINE-RICH REPEAT-CONTAINING PROTEIN DDB_G0281931-RELATED"/>
    <property type="match status" value="1"/>
</dbReference>
<dbReference type="AlphaFoldDB" id="A0AA38ICK2"/>
<evidence type="ECO:0000256" key="6">
    <source>
        <dbReference type="ARBA" id="ARBA00022777"/>
    </source>
</evidence>
<dbReference type="InterPro" id="IPR011029">
    <property type="entry name" value="DEATH-like_dom_sf"/>
</dbReference>
<dbReference type="PANTHER" id="PTHR48006:SF102">
    <property type="entry name" value="LEUCINE-RICH REPEAT-CONTAINING PROTEIN DDB_G0281931-RELATED"/>
    <property type="match status" value="1"/>
</dbReference>
<dbReference type="InterPro" id="IPR011009">
    <property type="entry name" value="Kinase-like_dom_sf"/>
</dbReference>
<evidence type="ECO:0000256" key="8">
    <source>
        <dbReference type="ARBA" id="ARBA00047899"/>
    </source>
</evidence>
<dbReference type="InterPro" id="IPR051824">
    <property type="entry name" value="LRR_Rcpt-Like_S/T_Kinase"/>
</dbReference>
<feature type="domain" description="Protein kinase" evidence="12">
    <location>
        <begin position="178"/>
        <end position="452"/>
    </location>
</feature>
<dbReference type="PROSITE" id="PS00108">
    <property type="entry name" value="PROTEIN_KINASE_ST"/>
    <property type="match status" value="1"/>
</dbReference>
<evidence type="ECO:0000256" key="5">
    <source>
        <dbReference type="ARBA" id="ARBA00022741"/>
    </source>
</evidence>
<dbReference type="SUPFAM" id="SSF47986">
    <property type="entry name" value="DEATH domain"/>
    <property type="match status" value="1"/>
</dbReference>
<protein>
    <recommendedName>
        <fullName evidence="2">non-specific serine/threonine protein kinase</fullName>
        <ecNumber evidence="2">2.7.11.1</ecNumber>
    </recommendedName>
</protein>
<evidence type="ECO:0000256" key="10">
    <source>
        <dbReference type="PROSITE-ProRule" id="PRU10141"/>
    </source>
</evidence>
<dbReference type="InterPro" id="IPR008271">
    <property type="entry name" value="Ser/Thr_kinase_AS"/>
</dbReference>
<sequence length="452" mass="51481">MRIRELPYMAKRDVCKLLEINGCFHELGSVHMQFEDCFLQNILLRCKDSNTCPTEKLLNEWDTYGHTVLELFIVLNRMKQYKIMKLLKPYIDAKYHYLIKEVPTPPNVLSEKILNAPPQIPVISRDDNITTPQQNNLQKLKSPGLKANGASDVSSVMESAGAIPQIPYEELQKSTNNWDQANILGKGGFGMVFKGIWKCTQVAIKRIEKKEDSPESSYQQIVQSNTELHCLNAYRHDNILPLYGYSIGGPQPCLVYQFMSGGSLEDRLRVHDPSRVLPWPTRLTIATGTARGLQFLHTIRDKPLIHGDIKAANILLDQNDMPRIGDFGLAREGPASEYVKVTRIHGTRPYLPDEFMKYRKFSTKVDTYSFGVVLFELATGASAYSTKREHKFLRDHVVKCEEGRILELKDPRAPGGESYYRKIVNIGRGCVHSNAKNRPEMVNVLLMLEREN</sequence>
<keyword evidence="3 11" id="KW-0723">Serine/threonine-protein kinase</keyword>
<dbReference type="GO" id="GO:0031349">
    <property type="term" value="P:positive regulation of defense response"/>
    <property type="evidence" value="ECO:0007669"/>
    <property type="project" value="UniProtKB-ARBA"/>
</dbReference>
<dbReference type="InterPro" id="IPR017441">
    <property type="entry name" value="Protein_kinase_ATP_BS"/>
</dbReference>
<dbReference type="GO" id="GO:0004674">
    <property type="term" value="F:protein serine/threonine kinase activity"/>
    <property type="evidence" value="ECO:0007669"/>
    <property type="project" value="UniProtKB-KW"/>
</dbReference>
<comment type="caution">
    <text evidence="13">The sequence shown here is derived from an EMBL/GenBank/DDBJ whole genome shotgun (WGS) entry which is preliminary data.</text>
</comment>
<comment type="catalytic activity">
    <reaction evidence="9">
        <text>L-seryl-[protein] + ATP = O-phospho-L-seryl-[protein] + ADP + H(+)</text>
        <dbReference type="Rhea" id="RHEA:17989"/>
        <dbReference type="Rhea" id="RHEA-COMP:9863"/>
        <dbReference type="Rhea" id="RHEA-COMP:11604"/>
        <dbReference type="ChEBI" id="CHEBI:15378"/>
        <dbReference type="ChEBI" id="CHEBI:29999"/>
        <dbReference type="ChEBI" id="CHEBI:30616"/>
        <dbReference type="ChEBI" id="CHEBI:83421"/>
        <dbReference type="ChEBI" id="CHEBI:456216"/>
        <dbReference type="EC" id="2.7.11.1"/>
    </reaction>
</comment>
<evidence type="ECO:0000313" key="14">
    <source>
        <dbReference type="Proteomes" id="UP001168821"/>
    </source>
</evidence>
<keyword evidence="6" id="KW-0418">Kinase</keyword>
<evidence type="ECO:0000256" key="11">
    <source>
        <dbReference type="RuleBase" id="RU000304"/>
    </source>
</evidence>
<dbReference type="GO" id="GO:0005524">
    <property type="term" value="F:ATP binding"/>
    <property type="evidence" value="ECO:0007669"/>
    <property type="project" value="UniProtKB-UniRule"/>
</dbReference>
<keyword evidence="5 10" id="KW-0547">Nucleotide-binding</keyword>
<comment type="similarity">
    <text evidence="1">Belongs to the protein kinase superfamily. TKL Ser/Thr protein kinase family. Pelle subfamily.</text>
</comment>
<organism evidence="13 14">
    <name type="scientific">Zophobas morio</name>
    <dbReference type="NCBI Taxonomy" id="2755281"/>
    <lineage>
        <taxon>Eukaryota</taxon>
        <taxon>Metazoa</taxon>
        <taxon>Ecdysozoa</taxon>
        <taxon>Arthropoda</taxon>
        <taxon>Hexapoda</taxon>
        <taxon>Insecta</taxon>
        <taxon>Pterygota</taxon>
        <taxon>Neoptera</taxon>
        <taxon>Endopterygota</taxon>
        <taxon>Coleoptera</taxon>
        <taxon>Polyphaga</taxon>
        <taxon>Cucujiformia</taxon>
        <taxon>Tenebrionidae</taxon>
        <taxon>Zophobas</taxon>
    </lineage>
</organism>
<reference evidence="13" key="1">
    <citation type="journal article" date="2023" name="G3 (Bethesda)">
        <title>Whole genome assemblies of Zophobas morio and Tenebrio molitor.</title>
        <authorList>
            <person name="Kaur S."/>
            <person name="Stinson S.A."/>
            <person name="diCenzo G.C."/>
        </authorList>
    </citation>
    <scope>NUCLEOTIDE SEQUENCE</scope>
    <source>
        <strain evidence="13">QUZm001</strain>
    </source>
</reference>
<evidence type="ECO:0000259" key="12">
    <source>
        <dbReference type="PROSITE" id="PS50011"/>
    </source>
</evidence>
<keyword evidence="4" id="KW-0808">Transferase</keyword>
<dbReference type="GO" id="GO:1902533">
    <property type="term" value="P:positive regulation of intracellular signal transduction"/>
    <property type="evidence" value="ECO:0007669"/>
    <property type="project" value="UniProtKB-ARBA"/>
</dbReference>
<dbReference type="Pfam" id="PF07714">
    <property type="entry name" value="PK_Tyr_Ser-Thr"/>
    <property type="match status" value="1"/>
</dbReference>
<dbReference type="InterPro" id="IPR001245">
    <property type="entry name" value="Ser-Thr/Tyr_kinase_cat_dom"/>
</dbReference>
<keyword evidence="7 10" id="KW-0067">ATP-binding</keyword>
<dbReference type="FunFam" id="1.10.510.10:FF:000754">
    <property type="entry name" value="Interleukin-1 receptor-associated kinase"/>
    <property type="match status" value="1"/>
</dbReference>
<dbReference type="Proteomes" id="UP001168821">
    <property type="component" value="Unassembled WGS sequence"/>
</dbReference>
<evidence type="ECO:0000256" key="3">
    <source>
        <dbReference type="ARBA" id="ARBA00022527"/>
    </source>
</evidence>
<evidence type="ECO:0000256" key="1">
    <source>
        <dbReference type="ARBA" id="ARBA00008718"/>
    </source>
</evidence>
<keyword evidence="14" id="KW-1185">Reference proteome</keyword>
<dbReference type="GO" id="GO:0006950">
    <property type="term" value="P:response to stress"/>
    <property type="evidence" value="ECO:0007669"/>
    <property type="project" value="UniProtKB-ARBA"/>
</dbReference>
<dbReference type="SUPFAM" id="SSF56112">
    <property type="entry name" value="Protein kinase-like (PK-like)"/>
    <property type="match status" value="1"/>
</dbReference>
<dbReference type="Gene3D" id="3.30.200.20">
    <property type="entry name" value="Phosphorylase Kinase, domain 1"/>
    <property type="match status" value="1"/>
</dbReference>
<evidence type="ECO:0000313" key="13">
    <source>
        <dbReference type="EMBL" id="KAJ3651372.1"/>
    </source>
</evidence>
<name>A0AA38ICK2_9CUCU</name>
<evidence type="ECO:0000256" key="9">
    <source>
        <dbReference type="ARBA" id="ARBA00048679"/>
    </source>
</evidence>
<evidence type="ECO:0000256" key="4">
    <source>
        <dbReference type="ARBA" id="ARBA00022679"/>
    </source>
</evidence>
<dbReference type="PROSITE" id="PS00107">
    <property type="entry name" value="PROTEIN_KINASE_ATP"/>
    <property type="match status" value="1"/>
</dbReference>
<accession>A0AA38ICK2</accession>
<dbReference type="GO" id="GO:0009893">
    <property type="term" value="P:positive regulation of metabolic process"/>
    <property type="evidence" value="ECO:0007669"/>
    <property type="project" value="UniProtKB-ARBA"/>
</dbReference>
<dbReference type="PROSITE" id="PS50011">
    <property type="entry name" value="PROTEIN_KINASE_DOM"/>
    <property type="match status" value="1"/>
</dbReference>
<gene>
    <name evidence="13" type="ORF">Zmor_017421</name>
</gene>
<comment type="catalytic activity">
    <reaction evidence="8">
        <text>L-threonyl-[protein] + ATP = O-phospho-L-threonyl-[protein] + ADP + H(+)</text>
        <dbReference type="Rhea" id="RHEA:46608"/>
        <dbReference type="Rhea" id="RHEA-COMP:11060"/>
        <dbReference type="Rhea" id="RHEA-COMP:11605"/>
        <dbReference type="ChEBI" id="CHEBI:15378"/>
        <dbReference type="ChEBI" id="CHEBI:30013"/>
        <dbReference type="ChEBI" id="CHEBI:30616"/>
        <dbReference type="ChEBI" id="CHEBI:61977"/>
        <dbReference type="ChEBI" id="CHEBI:456216"/>
        <dbReference type="EC" id="2.7.11.1"/>
    </reaction>
</comment>
<dbReference type="EMBL" id="JALNTZ010000005">
    <property type="protein sequence ID" value="KAJ3651372.1"/>
    <property type="molecule type" value="Genomic_DNA"/>
</dbReference>
<evidence type="ECO:0000256" key="7">
    <source>
        <dbReference type="ARBA" id="ARBA00022840"/>
    </source>
</evidence>